<feature type="transmembrane region" description="Helical" evidence="4">
    <location>
        <begin position="49"/>
        <end position="69"/>
    </location>
</feature>
<dbReference type="GO" id="GO:0009002">
    <property type="term" value="F:serine-type D-Ala-D-Ala carboxypeptidase activity"/>
    <property type="evidence" value="ECO:0007669"/>
    <property type="project" value="UniProtKB-EC"/>
</dbReference>
<dbReference type="EC" id="3.4.16.4" evidence="7"/>
<dbReference type="InterPro" id="IPR050515">
    <property type="entry name" value="Beta-lactam/transpept"/>
</dbReference>
<keyword evidence="7" id="KW-0378">Hydrolase</keyword>
<dbReference type="Gene3D" id="3.40.710.10">
    <property type="entry name" value="DD-peptidase/beta-lactamase superfamily"/>
    <property type="match status" value="1"/>
</dbReference>
<dbReference type="GO" id="GO:0008658">
    <property type="term" value="F:penicillin binding"/>
    <property type="evidence" value="ECO:0007669"/>
    <property type="project" value="InterPro"/>
</dbReference>
<organism evidence="7 8">
    <name type="scientific">Albidovulum aquaemixtae</name>
    <dbReference type="NCBI Taxonomy" id="1542388"/>
    <lineage>
        <taxon>Bacteria</taxon>
        <taxon>Pseudomonadati</taxon>
        <taxon>Pseudomonadota</taxon>
        <taxon>Alphaproteobacteria</taxon>
        <taxon>Rhodobacterales</taxon>
        <taxon>Paracoccaceae</taxon>
        <taxon>Albidovulum</taxon>
    </lineage>
</organism>
<evidence type="ECO:0000313" key="7">
    <source>
        <dbReference type="EMBL" id="SPH18724.1"/>
    </source>
</evidence>
<dbReference type="Proteomes" id="UP000244924">
    <property type="component" value="Unassembled WGS sequence"/>
</dbReference>
<dbReference type="Gene3D" id="3.30.450.330">
    <property type="match status" value="1"/>
</dbReference>
<keyword evidence="2 7" id="KW-0645">Protease</keyword>
<accession>A0A2R8B7X7</accession>
<sequence length="594" mass="63920">MTRTPLRPLARILSARAKGENPDAIERENIRLRHEAMRDRARLRAEGRLLILGAAFIMAFGTVGTRMGVLASTEPAEPQNATPGAAIIAQRADIVDRKGRVLATNLVTHSLYAQPLLMVDPERAATELAAIFPDLDAELLNRDFTGKRKFLWVKKKISPEQMQLVHEIGDPGLLFGPRELRLYPNGAIAAHILGGASFGREGVTSAEVVGTAGIEKTFDRWLRDPANGGAPLELSIDLSVQSTVEDVLYGGMKLMNAKGAAAILMDVRTGEVAAMASLPDFDPNTRPRQQIKGDPSDSPLFNRAVQGVYELGSTFKVFAVAQALELGLVNPSTMVDTKGPMIWGRFKIRDFHNYGPQLSVTDVIVKSSNIGTAHIAQAIGGTRQQAFLEALGLFEPTTIELVEAPGAKPLRPAKWPEITTLTVSYGHGVAASPLHLATAYASLVNGGTRITPTILKRKRAEQGKRLVSEDTSAILRDLLRQVVVRGTASFGEVPGYAVGGKTGTADKPKPTGGGYYKDKVIATFASVFPSHDPKYVLVVSLDEPVETSGTEPRRTAGWTAVPVGAEIIRRAAPLLGLRPEVEPLAASEVIRVRN</sequence>
<evidence type="ECO:0000256" key="1">
    <source>
        <dbReference type="ARBA" id="ARBA00004370"/>
    </source>
</evidence>
<evidence type="ECO:0000256" key="4">
    <source>
        <dbReference type="SAM" id="Phobius"/>
    </source>
</evidence>
<dbReference type="AlphaFoldDB" id="A0A2R8B7X7"/>
<dbReference type="InterPro" id="IPR036138">
    <property type="entry name" value="PBP_dimer_sf"/>
</dbReference>
<reference evidence="7 8" key="1">
    <citation type="submission" date="2018-03" db="EMBL/GenBank/DDBJ databases">
        <authorList>
            <person name="Keele B.F."/>
        </authorList>
    </citation>
    <scope>NUCLEOTIDE SEQUENCE [LARGE SCALE GENOMIC DNA]</scope>
    <source>
        <strain evidence="7 8">CECT 8626</strain>
    </source>
</reference>
<dbReference type="GO" id="GO:0005886">
    <property type="term" value="C:plasma membrane"/>
    <property type="evidence" value="ECO:0007669"/>
    <property type="project" value="TreeGrafter"/>
</dbReference>
<evidence type="ECO:0000259" key="6">
    <source>
        <dbReference type="Pfam" id="PF03717"/>
    </source>
</evidence>
<dbReference type="InterPro" id="IPR001460">
    <property type="entry name" value="PCN-bd_Tpept"/>
</dbReference>
<keyword evidence="4" id="KW-1133">Transmembrane helix</keyword>
<dbReference type="PANTHER" id="PTHR30627:SF1">
    <property type="entry name" value="PEPTIDOGLYCAN D,D-TRANSPEPTIDASE FTSI"/>
    <property type="match status" value="1"/>
</dbReference>
<evidence type="ECO:0000313" key="8">
    <source>
        <dbReference type="Proteomes" id="UP000244924"/>
    </source>
</evidence>
<keyword evidence="3 4" id="KW-0472">Membrane</keyword>
<gene>
    <name evidence="7" type="primary">ftsI</name>
    <name evidence="7" type="ORF">DEA8626_02266</name>
</gene>
<feature type="domain" description="Penicillin-binding protein transpeptidase" evidence="5">
    <location>
        <begin position="261"/>
        <end position="545"/>
    </location>
</feature>
<keyword evidence="8" id="KW-1185">Reference proteome</keyword>
<keyword evidence="4" id="KW-0812">Transmembrane</keyword>
<name>A0A2R8B7X7_9RHOB</name>
<evidence type="ECO:0000256" key="3">
    <source>
        <dbReference type="ARBA" id="ARBA00023136"/>
    </source>
</evidence>
<dbReference type="SUPFAM" id="SSF56519">
    <property type="entry name" value="Penicillin binding protein dimerisation domain"/>
    <property type="match status" value="1"/>
</dbReference>
<dbReference type="SUPFAM" id="SSF56601">
    <property type="entry name" value="beta-lactamase/transpeptidase-like"/>
    <property type="match status" value="1"/>
</dbReference>
<evidence type="ECO:0000256" key="2">
    <source>
        <dbReference type="ARBA" id="ARBA00022645"/>
    </source>
</evidence>
<comment type="subcellular location">
    <subcellularLocation>
        <location evidence="1">Membrane</location>
    </subcellularLocation>
</comment>
<keyword evidence="2 7" id="KW-0121">Carboxypeptidase</keyword>
<protein>
    <submittedName>
        <fullName evidence="7">Putative peptidoglycan D,D-transpeptidase FtsI</fullName>
        <ecNumber evidence="7">3.4.16.4</ecNumber>
    </submittedName>
</protein>
<feature type="domain" description="Penicillin-binding protein dimerisation" evidence="6">
    <location>
        <begin position="87"/>
        <end position="223"/>
    </location>
</feature>
<dbReference type="GO" id="GO:0071555">
    <property type="term" value="P:cell wall organization"/>
    <property type="evidence" value="ECO:0007669"/>
    <property type="project" value="TreeGrafter"/>
</dbReference>
<dbReference type="Pfam" id="PF03717">
    <property type="entry name" value="PBP_dimer"/>
    <property type="match status" value="1"/>
</dbReference>
<proteinExistence type="predicted"/>
<dbReference type="Pfam" id="PF00905">
    <property type="entry name" value="Transpeptidase"/>
    <property type="match status" value="1"/>
</dbReference>
<dbReference type="OrthoDB" id="9789078at2"/>
<dbReference type="EMBL" id="OMOQ01000001">
    <property type="protein sequence ID" value="SPH18724.1"/>
    <property type="molecule type" value="Genomic_DNA"/>
</dbReference>
<evidence type="ECO:0000259" key="5">
    <source>
        <dbReference type="Pfam" id="PF00905"/>
    </source>
</evidence>
<dbReference type="RefSeq" id="WP_108853063.1">
    <property type="nucleotide sequence ID" value="NZ_OMOQ01000001.1"/>
</dbReference>
<dbReference type="Gene3D" id="3.90.1310.10">
    <property type="entry name" value="Penicillin-binding protein 2a (Domain 2)"/>
    <property type="match status" value="1"/>
</dbReference>
<dbReference type="InterPro" id="IPR012338">
    <property type="entry name" value="Beta-lactam/transpept-like"/>
</dbReference>
<dbReference type="PANTHER" id="PTHR30627">
    <property type="entry name" value="PEPTIDOGLYCAN D,D-TRANSPEPTIDASE"/>
    <property type="match status" value="1"/>
</dbReference>
<dbReference type="InterPro" id="IPR005311">
    <property type="entry name" value="PBP_dimer"/>
</dbReference>